<dbReference type="InterPro" id="IPR018683">
    <property type="entry name" value="DUF2169"/>
</dbReference>
<dbReference type="Pfam" id="PF09937">
    <property type="entry name" value="DUF2169"/>
    <property type="match status" value="1"/>
</dbReference>
<evidence type="ECO:0000259" key="2">
    <source>
        <dbReference type="Pfam" id="PF09937"/>
    </source>
</evidence>
<proteinExistence type="predicted"/>
<dbReference type="AlphaFoldDB" id="A0A5M9R6Y3"/>
<evidence type="ECO:0000256" key="1">
    <source>
        <dbReference type="SAM" id="MobiDB-lite"/>
    </source>
</evidence>
<reference evidence="3 4" key="1">
    <citation type="submission" date="2019-09" db="EMBL/GenBank/DDBJ databases">
        <title>Draft genome sequence of various Type strains from the CCUG.</title>
        <authorList>
            <person name="Pineiro-Iglesias B."/>
            <person name="Tunovic T."/>
            <person name="Unosson C."/>
            <person name="Inganas E."/>
            <person name="Ohlen M."/>
            <person name="Cardew S."/>
            <person name="Jensie-Markopoulos S."/>
            <person name="Salva-Serra F."/>
            <person name="Jaen-Luchoro D."/>
            <person name="Karlsson R."/>
            <person name="Svensson-Stadler L."/>
            <person name="Chun J."/>
            <person name="Moore E."/>
        </authorList>
    </citation>
    <scope>NUCLEOTIDE SEQUENCE [LARGE SCALE GENOMIC DNA]</scope>
    <source>
        <strain evidence="3 4">CCUG 53682T</strain>
    </source>
</reference>
<name>A0A5M9R6Y3_9GAMM</name>
<dbReference type="Pfam" id="PF00805">
    <property type="entry name" value="Pentapeptide"/>
    <property type="match status" value="1"/>
</dbReference>
<dbReference type="SUPFAM" id="SSF141571">
    <property type="entry name" value="Pentapeptide repeat-like"/>
    <property type="match status" value="2"/>
</dbReference>
<evidence type="ECO:0000313" key="4">
    <source>
        <dbReference type="Proteomes" id="UP000322181"/>
    </source>
</evidence>
<dbReference type="InterPro" id="IPR052949">
    <property type="entry name" value="PA_immunity-related"/>
</dbReference>
<organism evidence="3 4">
    <name type="scientific">Morganella psychrotolerans</name>
    <dbReference type="NCBI Taxonomy" id="368603"/>
    <lineage>
        <taxon>Bacteria</taxon>
        <taxon>Pseudomonadati</taxon>
        <taxon>Pseudomonadota</taxon>
        <taxon>Gammaproteobacteria</taxon>
        <taxon>Enterobacterales</taxon>
        <taxon>Morganellaceae</taxon>
        <taxon>Morganella</taxon>
    </lineage>
</organism>
<dbReference type="RefSeq" id="WP_150384543.1">
    <property type="nucleotide sequence ID" value="NZ_BAAAFS010000001.1"/>
</dbReference>
<dbReference type="Proteomes" id="UP000322181">
    <property type="component" value="Unassembled WGS sequence"/>
</dbReference>
<dbReference type="InterPro" id="IPR001646">
    <property type="entry name" value="5peptide_repeat"/>
</dbReference>
<gene>
    <name evidence="3" type="ORF">F4V73_00060</name>
</gene>
<feature type="region of interest" description="Disordered" evidence="1">
    <location>
        <begin position="113"/>
        <end position="135"/>
    </location>
</feature>
<feature type="domain" description="DUF2169" evidence="2">
    <location>
        <begin position="60"/>
        <end position="277"/>
    </location>
</feature>
<protein>
    <submittedName>
        <fullName evidence="3">DUF2169 domain-containing protein</fullName>
    </submittedName>
</protein>
<dbReference type="Gene3D" id="2.160.20.80">
    <property type="entry name" value="E3 ubiquitin-protein ligase SopA"/>
    <property type="match status" value="2"/>
</dbReference>
<dbReference type="EMBL" id="VXKB01000001">
    <property type="protein sequence ID" value="KAA8716333.1"/>
    <property type="molecule type" value="Genomic_DNA"/>
</dbReference>
<accession>A0A5M9R6Y3</accession>
<dbReference type="Pfam" id="PF13599">
    <property type="entry name" value="Pentapeptide_4"/>
    <property type="match status" value="1"/>
</dbReference>
<evidence type="ECO:0000313" key="3">
    <source>
        <dbReference type="EMBL" id="KAA8716333.1"/>
    </source>
</evidence>
<comment type="caution">
    <text evidence="3">The sequence shown here is derived from an EMBL/GenBank/DDBJ whole genome shotgun (WGS) entry which is preliminary data.</text>
</comment>
<sequence length="737" mass="82152">MMRIIRPQQLAVLRNSYQIGRECRSGISVVAGSYLSAPDHFVTEAQIWQAWKSAPLSFRMLDTAEPKPHAEYILAGHAGTGQPLTELDVAVKVGSLSRAWRIEGELFTRAAMDHPRAPGGKSCKENPLGNDRRSGQEPLLTEARADGRPDPYQFLAAPSPVPPDFYVRRKHLDAIAPIMADKQYRESWFPGLPPSVDRRYFQMAPPSQWLAASQWPRDIPFELHGFRPDNNVISGHFPSVRARAFIQTEDAAALEEITLEKKTLWLLPDDDLCLMIFTGSIPVPHLFATPAVTLLTALDTDGAERDSGHYQQVYNRRSQNDTANFEFLRDRELMPENMMFNVIRDMAEHPDSQRYNARPLTKQDADEFYQDIENAIALHKQHQQPYFAAPQPATAQTPAVPDINILRKQITGTWQENEPVSEHRDINHTSFAKAVLQGKTFKYCNFSQCDFSEAQLLQCGFEHCKFTSCLFTDAAITDTQLTGGCFQLTDLSRSCFTGTLWEKVTLDDCVLNKTVLAKCRWSQCLVNDTQINHAGFTECEIDGVMLSAVSLAHTVFRHSTLTSCIADKNEASHIQFTGSTLTKSSVTGGNWTESQFTGSSLDSITSGQDADFSGSSFTDCRLNKTGFSNAGLRNCRFTHCELTETCADGSDLTGAVFTACDMAGLRLKDAIVIHASFIKSSLQQAMLYNADLRDTTFKQCNFAGANLAMTYANSGTHFDLCLMDGVHLLPRRFRLTA</sequence>
<dbReference type="OrthoDB" id="237820at2"/>
<dbReference type="PANTHER" id="PTHR42999">
    <property type="entry name" value="ANTIBIOTIC RESISTANCE PROTEIN MCBG"/>
    <property type="match status" value="1"/>
</dbReference>
<dbReference type="PANTHER" id="PTHR42999:SF1">
    <property type="entry name" value="PENTAPEPTIDE REPEAT-CONTAINING PROTEIN"/>
    <property type="match status" value="1"/>
</dbReference>